<organism evidence="8 9">
    <name type="scientific">Paracoccus siganidrum</name>
    <dbReference type="NCBI Taxonomy" id="1276757"/>
    <lineage>
        <taxon>Bacteria</taxon>
        <taxon>Pseudomonadati</taxon>
        <taxon>Pseudomonadota</taxon>
        <taxon>Alphaproteobacteria</taxon>
        <taxon>Rhodobacterales</taxon>
        <taxon>Paracoccaceae</taxon>
        <taxon>Paracoccus</taxon>
    </lineage>
</organism>
<dbReference type="PANTHER" id="PTHR30250:SF10">
    <property type="entry name" value="LIPOPOLYSACCHARIDE BIOSYNTHESIS PROTEIN WZXC"/>
    <property type="match status" value="1"/>
</dbReference>
<evidence type="ECO:0000256" key="2">
    <source>
        <dbReference type="ARBA" id="ARBA00007430"/>
    </source>
</evidence>
<dbReference type="OrthoDB" id="7605542at2"/>
<accession>A0A419A934</accession>
<evidence type="ECO:0000256" key="6">
    <source>
        <dbReference type="ARBA" id="ARBA00023136"/>
    </source>
</evidence>
<feature type="transmembrane region" description="Helical" evidence="7">
    <location>
        <begin position="421"/>
        <end position="441"/>
    </location>
</feature>
<keyword evidence="4 7" id="KW-0812">Transmembrane</keyword>
<feature type="transmembrane region" description="Helical" evidence="7">
    <location>
        <begin position="123"/>
        <end position="143"/>
    </location>
</feature>
<keyword evidence="6 7" id="KW-0472">Membrane</keyword>
<dbReference type="RefSeq" id="WP_119897461.1">
    <property type="nucleotide sequence ID" value="NZ_QNRC01000008.1"/>
</dbReference>
<keyword evidence="3" id="KW-1003">Cell membrane</keyword>
<gene>
    <name evidence="8" type="ORF">D3P05_07005</name>
</gene>
<dbReference type="EMBL" id="QZEW01000023">
    <property type="protein sequence ID" value="RJL18561.1"/>
    <property type="molecule type" value="Genomic_DNA"/>
</dbReference>
<comment type="subcellular location">
    <subcellularLocation>
        <location evidence="1">Cell membrane</location>
        <topology evidence="1">Multi-pass membrane protein</topology>
    </subcellularLocation>
</comment>
<dbReference type="AlphaFoldDB" id="A0A419A934"/>
<feature type="transmembrane region" description="Helical" evidence="7">
    <location>
        <begin position="214"/>
        <end position="235"/>
    </location>
</feature>
<feature type="transmembrane region" description="Helical" evidence="7">
    <location>
        <begin position="155"/>
        <end position="176"/>
    </location>
</feature>
<evidence type="ECO:0000256" key="4">
    <source>
        <dbReference type="ARBA" id="ARBA00022692"/>
    </source>
</evidence>
<keyword evidence="5 7" id="KW-1133">Transmembrane helix</keyword>
<feature type="transmembrane region" description="Helical" evidence="7">
    <location>
        <begin position="94"/>
        <end position="117"/>
    </location>
</feature>
<feature type="transmembrane region" description="Helical" evidence="7">
    <location>
        <begin position="255"/>
        <end position="281"/>
    </location>
</feature>
<feature type="transmembrane region" description="Helical" evidence="7">
    <location>
        <begin position="50"/>
        <end position="73"/>
    </location>
</feature>
<feature type="transmembrane region" description="Helical" evidence="7">
    <location>
        <begin position="182"/>
        <end position="202"/>
    </location>
</feature>
<dbReference type="InterPro" id="IPR050833">
    <property type="entry name" value="Poly_Biosynth_Transport"/>
</dbReference>
<evidence type="ECO:0000313" key="9">
    <source>
        <dbReference type="Proteomes" id="UP000283587"/>
    </source>
</evidence>
<name>A0A419A934_9RHOB</name>
<dbReference type="Proteomes" id="UP000283587">
    <property type="component" value="Unassembled WGS sequence"/>
</dbReference>
<sequence length="445" mass="47222">MRRWKDYLSGSTITARVLRGSAVSGIGYVGGQGLRLASNLILTRLLYPDAFGVMALVTMVVIAVFMMSDLGLVPSIMQSKRGDDPKFLETAWSVKLILHAIYFAMLCLLAVPVARFYQAPELAQLIPVVALGVLVAGLVAPNVEHAMRHIRVGPSVAIEIGSQFVALVFMIAYAWISPSIWALAWGQVVAAIVKVAISRAILPGPAMRPRWDPSAVHELVGFGKWILLSSASGFVLAQGDKVVLGKYLSLEMLGIYNIAFFLASFPMALAQQICGSTMIPVYRDTPPHVSAANFATVRRMRLGLSVLVMGMIGLMGLAGPMLVALLYDARYAEAGQIISLIACAQIPMVLGMTYPAAALAAGDSRGPSILTVLRAVVQIAGFLAGVELAGLPGAIIGQAAASWVMHLGIVSLALRHRVWDGLHDLLVGGAGLILSAVILGLHPPF</sequence>
<dbReference type="GO" id="GO:0005886">
    <property type="term" value="C:plasma membrane"/>
    <property type="evidence" value="ECO:0007669"/>
    <property type="project" value="UniProtKB-SubCell"/>
</dbReference>
<dbReference type="PANTHER" id="PTHR30250">
    <property type="entry name" value="PST FAMILY PREDICTED COLANIC ACID TRANSPORTER"/>
    <property type="match status" value="1"/>
</dbReference>
<evidence type="ECO:0000256" key="1">
    <source>
        <dbReference type="ARBA" id="ARBA00004651"/>
    </source>
</evidence>
<evidence type="ECO:0000313" key="8">
    <source>
        <dbReference type="EMBL" id="RJL18561.1"/>
    </source>
</evidence>
<feature type="transmembrane region" description="Helical" evidence="7">
    <location>
        <begin position="337"/>
        <end position="357"/>
    </location>
</feature>
<evidence type="ECO:0000256" key="7">
    <source>
        <dbReference type="SAM" id="Phobius"/>
    </source>
</evidence>
<reference evidence="9" key="1">
    <citation type="submission" date="2018-09" db="EMBL/GenBank/DDBJ databases">
        <title>Paracoccus onubensis nov. sp. a moderate halophilic bacterium isolated from Gruta de las Maravillas (Aracena, Spain).</title>
        <authorList>
            <person name="Jurado V."/>
            <person name="Gutierrez-Patricio S."/>
            <person name="Gonzalez-Pimentel J.L."/>
            <person name="Miller A.Z."/>
            <person name="Laiz L."/>
            <person name="Saiz-Jimenez C."/>
        </authorList>
    </citation>
    <scope>NUCLEOTIDE SEQUENCE [LARGE SCALE GENOMIC DNA]</scope>
    <source>
        <strain evidence="9">DSM 26381</strain>
    </source>
</reference>
<protein>
    <submittedName>
        <fullName evidence="8">Polysaccharide biosynthesis protein</fullName>
    </submittedName>
</protein>
<dbReference type="Pfam" id="PF13440">
    <property type="entry name" value="Polysacc_synt_3"/>
    <property type="match status" value="1"/>
</dbReference>
<comment type="similarity">
    <text evidence="2">Belongs to the polysaccharide synthase family.</text>
</comment>
<evidence type="ECO:0000256" key="5">
    <source>
        <dbReference type="ARBA" id="ARBA00022989"/>
    </source>
</evidence>
<proteinExistence type="inferred from homology"/>
<keyword evidence="9" id="KW-1185">Reference proteome</keyword>
<comment type="caution">
    <text evidence="8">The sequence shown here is derived from an EMBL/GenBank/DDBJ whole genome shotgun (WGS) entry which is preliminary data.</text>
</comment>
<feature type="transmembrane region" description="Helical" evidence="7">
    <location>
        <begin position="302"/>
        <end position="325"/>
    </location>
</feature>
<evidence type="ECO:0000256" key="3">
    <source>
        <dbReference type="ARBA" id="ARBA00022475"/>
    </source>
</evidence>